<evidence type="ECO:0000313" key="3">
    <source>
        <dbReference type="Proteomes" id="UP000239326"/>
    </source>
</evidence>
<name>A0A2S0N5M2_9BURK</name>
<dbReference type="EMBL" id="CP027670">
    <property type="protein sequence ID" value="AVO43440.1"/>
    <property type="molecule type" value="Genomic_DNA"/>
</dbReference>
<protein>
    <submittedName>
        <fullName evidence="2">Type IV secretion system protein TraC</fullName>
    </submittedName>
</protein>
<dbReference type="CDD" id="cd01127">
    <property type="entry name" value="TrwB_TraG_TraD_VirD4"/>
    <property type="match status" value="1"/>
</dbReference>
<sequence length="814" mass="91468">MSALHRKFQRAAERISPDEYIPVVAYDEESGVLMTDDGHIGVCYWGDPVNGADDTTADMLKGALSLALPEGSFVQLSIIGMPDIDNQIAQYQNRREQDIYRIRDVSARDTLREYAKRRAEFMHGAAHVSNIPTIGTKIHDRRVVLSVKSPFKGRTPSTEEIDNIAETGAKLAESMQTFGLFLRRMNATQYLELAHRLTHPFAPRKIDQVRTDQLLKNQVFLPGESIEVHKDALLFNDDTHVQMLAVGRWPKSNDLSLMAFMIGDPLGANNQIKLPYHISLTLHYPNQYGKTTSMKQKAAMINYQAFGPMLRFVPKLAFKKQGMDVLVNAMEQGASVVEASLTVSVYGQTREECSRQSSTLRTYLQSFDFAMGEERFVVLSSFWNSFPLFPSVESIKNTFRFKTMAVEQAMTFAPILGEWKGTSVFAKPGQGYGMLLQSRRGQLMSLDLFDSPTNYNGVVFASSGAGKSFLTQSMNMDYLSMGAKVWVIDVGRSYLKQAKMLNGSFIEFGPESGICLNPFSRVVDIDEEVSLIQACIEKMAAPEDGLDDYRRSRIEEAIKAVWGRMGTGSTITDVADYLTHQEDQRTADIGNMLYRFTRYGSEGYWFDGKANVDMSNDFVVLELEELKGKRTLQQVVLMQLISNIQREMYLSNDGRPKILVIDEAWDLLDDPMVGRFMEHAYRRFRKYGGAAIVVTQSIADLYRSDSGRAIAANSAFKFILKQTAESIEQVKKEGHLALGDYGFYLLQTVHSIPGKYSEVMFYTEQGMGVARLVVDRFSQVLFSTSGAERTEVIANIERGMNPVEAVETFIANHG</sequence>
<dbReference type="PANTHER" id="PTHR38467">
    <property type="match status" value="1"/>
</dbReference>
<dbReference type="InterPro" id="IPR053155">
    <property type="entry name" value="F-pilin_assembly_TraC"/>
</dbReference>
<reference evidence="2 3" key="1">
    <citation type="submission" date="2018-03" db="EMBL/GenBank/DDBJ databases">
        <title>Genome sequencing of Simplicispira sp.</title>
        <authorList>
            <person name="Kim S.-J."/>
            <person name="Heo J."/>
            <person name="Kwon S.-W."/>
        </authorList>
    </citation>
    <scope>NUCLEOTIDE SEQUENCE [LARGE SCALE GENOMIC DNA]</scope>
    <source>
        <strain evidence="2 3">SC1-8</strain>
        <plasmid evidence="2 3">unnamed1</plasmid>
    </source>
</reference>
<dbReference type="Pfam" id="PF11130">
    <property type="entry name" value="TraC_F_IV"/>
    <property type="match status" value="1"/>
</dbReference>
<dbReference type="InterPro" id="IPR027417">
    <property type="entry name" value="P-loop_NTPase"/>
</dbReference>
<evidence type="ECO:0000259" key="1">
    <source>
        <dbReference type="Pfam" id="PF19044"/>
    </source>
</evidence>
<dbReference type="InterPro" id="IPR025955">
    <property type="entry name" value="TraC/Conjuga_ATPase"/>
</dbReference>
<geneLocation type="plasmid" evidence="2 3">
    <name>unnamed1</name>
</geneLocation>
<organism evidence="2 3">
    <name type="scientific">Simplicispira suum</name>
    <dbReference type="NCBI Taxonomy" id="2109915"/>
    <lineage>
        <taxon>Bacteria</taxon>
        <taxon>Pseudomonadati</taxon>
        <taxon>Pseudomonadota</taxon>
        <taxon>Betaproteobacteria</taxon>
        <taxon>Burkholderiales</taxon>
        <taxon>Comamonadaceae</taxon>
        <taxon>Simplicispira</taxon>
    </lineage>
</organism>
<dbReference type="AlphaFoldDB" id="A0A2S0N5M2"/>
<dbReference type="InterPro" id="IPR043964">
    <property type="entry name" value="P-loop_TraG"/>
</dbReference>
<evidence type="ECO:0000313" key="2">
    <source>
        <dbReference type="EMBL" id="AVO43440.1"/>
    </source>
</evidence>
<dbReference type="Gene3D" id="1.10.8.730">
    <property type="match status" value="1"/>
</dbReference>
<dbReference type="PANTHER" id="PTHR38467:SF1">
    <property type="entry name" value="CONJUGATIVE TRANSFER: ASSEMBLY"/>
    <property type="match status" value="1"/>
</dbReference>
<dbReference type="InterPro" id="IPR014117">
    <property type="entry name" value="TraC-F-type"/>
</dbReference>
<dbReference type="RefSeq" id="WP_106448388.1">
    <property type="nucleotide sequence ID" value="NZ_CP027670.1"/>
</dbReference>
<proteinExistence type="predicted"/>
<keyword evidence="2" id="KW-0614">Plasmid</keyword>
<gene>
    <name evidence="2" type="primary">traC</name>
    <name evidence="2" type="ORF">C6571_18575</name>
</gene>
<dbReference type="Proteomes" id="UP000239326">
    <property type="component" value="Plasmid unnamed1"/>
</dbReference>
<accession>A0A2S0N5M2</accession>
<dbReference type="NCBIfam" id="TIGR02746">
    <property type="entry name" value="TraC-F-type"/>
    <property type="match status" value="1"/>
</dbReference>
<feature type="domain" description="TraG P-loop" evidence="1">
    <location>
        <begin position="441"/>
        <end position="808"/>
    </location>
</feature>
<dbReference type="OrthoDB" id="9816422at2"/>
<dbReference type="KEGG" id="simp:C6571_18575"/>
<dbReference type="Pfam" id="PF19044">
    <property type="entry name" value="P-loop_TraG"/>
    <property type="match status" value="1"/>
</dbReference>
<keyword evidence="3" id="KW-1185">Reference proteome</keyword>
<dbReference type="Gene3D" id="3.40.50.300">
    <property type="entry name" value="P-loop containing nucleotide triphosphate hydrolases"/>
    <property type="match status" value="1"/>
</dbReference>
<dbReference type="SUPFAM" id="SSF52540">
    <property type="entry name" value="P-loop containing nucleoside triphosphate hydrolases"/>
    <property type="match status" value="1"/>
</dbReference>